<dbReference type="EC" id="4.2.1.20" evidence="8"/>
<protein>
    <recommendedName>
        <fullName evidence="8">Tryptophan synthase alpha chain</fullName>
        <ecNumber evidence="8">4.2.1.20</ecNumber>
    </recommendedName>
</protein>
<dbReference type="InterPro" id="IPR013785">
    <property type="entry name" value="Aldolase_TIM"/>
</dbReference>
<evidence type="ECO:0000256" key="6">
    <source>
        <dbReference type="ARBA" id="ARBA00023239"/>
    </source>
</evidence>
<evidence type="ECO:0000313" key="12">
    <source>
        <dbReference type="Proteomes" id="UP000595197"/>
    </source>
</evidence>
<comment type="catalytic activity">
    <reaction evidence="7 8">
        <text>(1S,2R)-1-C-(indol-3-yl)glycerol 3-phosphate + L-serine = D-glyceraldehyde 3-phosphate + L-tryptophan + H2O</text>
        <dbReference type="Rhea" id="RHEA:10532"/>
        <dbReference type="ChEBI" id="CHEBI:15377"/>
        <dbReference type="ChEBI" id="CHEBI:33384"/>
        <dbReference type="ChEBI" id="CHEBI:57912"/>
        <dbReference type="ChEBI" id="CHEBI:58866"/>
        <dbReference type="ChEBI" id="CHEBI:59776"/>
        <dbReference type="EC" id="4.2.1.20"/>
    </reaction>
</comment>
<evidence type="ECO:0000256" key="3">
    <source>
        <dbReference type="ARBA" id="ARBA00022605"/>
    </source>
</evidence>
<evidence type="ECO:0000256" key="10">
    <source>
        <dbReference type="SAM" id="MobiDB-lite"/>
    </source>
</evidence>
<keyword evidence="5 8" id="KW-0057">Aromatic amino acid biosynthesis</keyword>
<feature type="region of interest" description="Disordered" evidence="10">
    <location>
        <begin position="1"/>
        <end position="22"/>
    </location>
</feature>
<dbReference type="InterPro" id="IPR018204">
    <property type="entry name" value="Trp_synthase_alpha_AS"/>
</dbReference>
<comment type="similarity">
    <text evidence="8 9">Belongs to the TrpA family.</text>
</comment>
<dbReference type="EMBL" id="CP067420">
    <property type="protein sequence ID" value="QQP92556.1"/>
    <property type="molecule type" value="Genomic_DNA"/>
</dbReference>
<keyword evidence="4 8" id="KW-0822">Tryptophan biosynthesis</keyword>
<evidence type="ECO:0000256" key="8">
    <source>
        <dbReference type="HAMAP-Rule" id="MF_00131"/>
    </source>
</evidence>
<dbReference type="NCBIfam" id="TIGR00262">
    <property type="entry name" value="trpA"/>
    <property type="match status" value="1"/>
</dbReference>
<evidence type="ECO:0000256" key="7">
    <source>
        <dbReference type="ARBA" id="ARBA00049047"/>
    </source>
</evidence>
<keyword evidence="12" id="KW-1185">Reference proteome</keyword>
<sequence>MAAQSGQDRSGQAPSSRAADSGRLAARFETLKREGRGGLVTFVSAGDPDYATSLRLVQGLPGAGADVIELGMPFTDPMADGPSIQASSLRALKAGMTLRGTLRLVEEFRLTDAETPIILMGYYNPIYAYGVERFLTDARAAGVDGLIVVDLPPEEDVELCLPALAAGVNFIRLATPTTDDRRLPAVLANTSGFIYYVSIAGITGAGAATDEAISAAVERLRRHTDLPVAVGFGITTPAAAASVARLADAAVVGSAIVNRIAANLDENGSPAPGLVDDVLAFVRTLSDGVRAARG</sequence>
<feature type="active site" description="Proton acceptor" evidence="8">
    <location>
        <position position="80"/>
    </location>
</feature>
<dbReference type="PANTHER" id="PTHR43406">
    <property type="entry name" value="TRYPTOPHAN SYNTHASE, ALPHA CHAIN"/>
    <property type="match status" value="1"/>
</dbReference>
<dbReference type="GO" id="GO:0004834">
    <property type="term" value="F:tryptophan synthase activity"/>
    <property type="evidence" value="ECO:0007669"/>
    <property type="project" value="UniProtKB-EC"/>
</dbReference>
<evidence type="ECO:0000256" key="5">
    <source>
        <dbReference type="ARBA" id="ARBA00023141"/>
    </source>
</evidence>
<dbReference type="CDD" id="cd04724">
    <property type="entry name" value="Tryptophan_synthase_alpha"/>
    <property type="match status" value="1"/>
</dbReference>
<evidence type="ECO:0000256" key="2">
    <source>
        <dbReference type="ARBA" id="ARBA00011270"/>
    </source>
</evidence>
<dbReference type="InterPro" id="IPR002028">
    <property type="entry name" value="Trp_synthase_suA"/>
</dbReference>
<comment type="subunit">
    <text evidence="2 8">Tetramer of two alpha and two beta chains.</text>
</comment>
<proteinExistence type="inferred from homology"/>
<evidence type="ECO:0000313" key="11">
    <source>
        <dbReference type="EMBL" id="QQP92556.1"/>
    </source>
</evidence>
<dbReference type="HAMAP" id="MF_00131">
    <property type="entry name" value="Trp_synth_alpha"/>
    <property type="match status" value="1"/>
</dbReference>
<dbReference type="Proteomes" id="UP000595197">
    <property type="component" value="Chromosome"/>
</dbReference>
<feature type="compositionally biased region" description="Polar residues" evidence="10">
    <location>
        <begin position="1"/>
        <end position="15"/>
    </location>
</feature>
<evidence type="ECO:0000256" key="1">
    <source>
        <dbReference type="ARBA" id="ARBA00004733"/>
    </source>
</evidence>
<dbReference type="Gene3D" id="3.20.20.70">
    <property type="entry name" value="Aldolase class I"/>
    <property type="match status" value="1"/>
</dbReference>
<accession>A0ABX7BDU3</accession>
<name>A0ABX7BDU3_9PROT</name>
<dbReference type="SUPFAM" id="SSF51366">
    <property type="entry name" value="Ribulose-phoshate binding barrel"/>
    <property type="match status" value="1"/>
</dbReference>
<feature type="active site" description="Proton acceptor" evidence="8">
    <location>
        <position position="69"/>
    </location>
</feature>
<comment type="function">
    <text evidence="8">The alpha subunit is responsible for the aldol cleavage of indoleglycerol phosphate to indole and glyceraldehyde 3-phosphate.</text>
</comment>
<reference evidence="11" key="1">
    <citation type="submission" date="2021-02" db="EMBL/GenBank/DDBJ databases">
        <title>Skermanella TT6 skin isolate.</title>
        <authorList>
            <person name="Lee K."/>
            <person name="Ganzorig M."/>
        </authorList>
    </citation>
    <scope>NUCLEOTIDE SEQUENCE</scope>
    <source>
        <strain evidence="11">TT6</strain>
    </source>
</reference>
<evidence type="ECO:0000256" key="4">
    <source>
        <dbReference type="ARBA" id="ARBA00022822"/>
    </source>
</evidence>
<dbReference type="PANTHER" id="PTHR43406:SF1">
    <property type="entry name" value="TRYPTOPHAN SYNTHASE ALPHA CHAIN, CHLOROPLASTIC"/>
    <property type="match status" value="1"/>
</dbReference>
<dbReference type="PROSITE" id="PS00167">
    <property type="entry name" value="TRP_SYNTHASE_ALPHA"/>
    <property type="match status" value="1"/>
</dbReference>
<organism evidence="11 12">
    <name type="scientific">Skermanella cutis</name>
    <dbReference type="NCBI Taxonomy" id="2775420"/>
    <lineage>
        <taxon>Bacteria</taxon>
        <taxon>Pseudomonadati</taxon>
        <taxon>Pseudomonadota</taxon>
        <taxon>Alphaproteobacteria</taxon>
        <taxon>Rhodospirillales</taxon>
        <taxon>Azospirillaceae</taxon>
        <taxon>Skermanella</taxon>
    </lineage>
</organism>
<comment type="pathway">
    <text evidence="1 8">Amino-acid biosynthesis; L-tryptophan biosynthesis; L-tryptophan from chorismate: step 5/5.</text>
</comment>
<evidence type="ECO:0000256" key="9">
    <source>
        <dbReference type="RuleBase" id="RU003662"/>
    </source>
</evidence>
<dbReference type="InterPro" id="IPR011060">
    <property type="entry name" value="RibuloseP-bd_barrel"/>
</dbReference>
<dbReference type="Pfam" id="PF00290">
    <property type="entry name" value="Trp_syntA"/>
    <property type="match status" value="1"/>
</dbReference>
<keyword evidence="6 8" id="KW-0456">Lyase</keyword>
<keyword evidence="3 8" id="KW-0028">Amino-acid biosynthesis</keyword>
<gene>
    <name evidence="8" type="primary">trpA</name>
    <name evidence="11" type="ORF">IGS68_21225</name>
</gene>